<evidence type="ECO:0000313" key="1">
    <source>
        <dbReference type="EMBL" id="JAP57963.1"/>
    </source>
</evidence>
<gene>
    <name evidence="1" type="ORF">TR149522</name>
</gene>
<name>A0A0X3Q199_SCHSO</name>
<reference evidence="1" key="1">
    <citation type="submission" date="2016-01" db="EMBL/GenBank/DDBJ databases">
        <title>Reference transcriptome for the parasite Schistocephalus solidus: insights into the molecular evolution of parasitism.</title>
        <authorList>
            <person name="Hebert F.O."/>
            <person name="Grambauer S."/>
            <person name="Barber I."/>
            <person name="Landry C.R."/>
            <person name="Aubin-Horth N."/>
        </authorList>
    </citation>
    <scope>NUCLEOTIDE SEQUENCE</scope>
</reference>
<dbReference type="EMBL" id="GEEE01005262">
    <property type="protein sequence ID" value="JAP57963.1"/>
    <property type="molecule type" value="Transcribed_RNA"/>
</dbReference>
<organism evidence="1">
    <name type="scientific">Schistocephalus solidus</name>
    <name type="common">Tapeworm</name>
    <dbReference type="NCBI Taxonomy" id="70667"/>
    <lineage>
        <taxon>Eukaryota</taxon>
        <taxon>Metazoa</taxon>
        <taxon>Spiralia</taxon>
        <taxon>Lophotrochozoa</taxon>
        <taxon>Platyhelminthes</taxon>
        <taxon>Cestoda</taxon>
        <taxon>Eucestoda</taxon>
        <taxon>Diphyllobothriidea</taxon>
        <taxon>Diphyllobothriidae</taxon>
        <taxon>Schistocephalus</taxon>
    </lineage>
</organism>
<sequence>FFFKDSVIYLERGEPEAKSLQCCGSNRNTRKFKIKAPLMSLSKLKAKAAVSACMRAGLVQIYVHLWMSESTTTSVTACNMAGYLLSRNLAYEVNCKTLVHQFRRFHKPCSPKVVLVKDLSSVCWTRSRFNGTRGLRFERSEGKVYDTVTKDAVHTSGNVTVKDESVTLQDTNECRKQPQK</sequence>
<accession>A0A0X3Q199</accession>
<feature type="non-terminal residue" evidence="1">
    <location>
        <position position="180"/>
    </location>
</feature>
<dbReference type="AlphaFoldDB" id="A0A0X3Q199"/>
<feature type="non-terminal residue" evidence="1">
    <location>
        <position position="1"/>
    </location>
</feature>
<protein>
    <submittedName>
        <fullName evidence="1">Uncharacterized protein</fullName>
    </submittedName>
</protein>
<proteinExistence type="predicted"/>